<reference evidence="4 5" key="1">
    <citation type="journal article" date="2016" name="Nat. Commun.">
        <title>Thousands of microbial genomes shed light on interconnected biogeochemical processes in an aquifer system.</title>
        <authorList>
            <person name="Anantharaman K."/>
            <person name="Brown C.T."/>
            <person name="Hug L.A."/>
            <person name="Sharon I."/>
            <person name="Castelle C.J."/>
            <person name="Probst A.J."/>
            <person name="Thomas B.C."/>
            <person name="Singh A."/>
            <person name="Wilkins M.J."/>
            <person name="Karaoz U."/>
            <person name="Brodie E.L."/>
            <person name="Williams K.H."/>
            <person name="Hubbard S.S."/>
            <person name="Banfield J.F."/>
        </authorList>
    </citation>
    <scope>NUCLEOTIDE SEQUENCE [LARGE SCALE GENOMIC DNA]</scope>
</reference>
<protein>
    <recommendedName>
        <fullName evidence="6">Sortase</fullName>
    </recommendedName>
</protein>
<dbReference type="EMBL" id="MFDZ01000056">
    <property type="protein sequence ID" value="OGE77342.1"/>
    <property type="molecule type" value="Genomic_DNA"/>
</dbReference>
<organism evidence="4 5">
    <name type="scientific">Candidatus Daviesbacteria bacterium RIFCSPLOWO2_02_FULL_41_8</name>
    <dbReference type="NCBI Taxonomy" id="1797798"/>
    <lineage>
        <taxon>Bacteria</taxon>
        <taxon>Candidatus Daviesiibacteriota</taxon>
    </lineage>
</organism>
<dbReference type="InterPro" id="IPR023365">
    <property type="entry name" value="Sortase_dom-sf"/>
</dbReference>
<dbReference type="Pfam" id="PF04203">
    <property type="entry name" value="Sortase"/>
    <property type="match status" value="1"/>
</dbReference>
<evidence type="ECO:0008006" key="6">
    <source>
        <dbReference type="Google" id="ProtNLM"/>
    </source>
</evidence>
<comment type="caution">
    <text evidence="4">The sequence shown here is derived from an EMBL/GenBank/DDBJ whole genome shotgun (WGS) entry which is preliminary data.</text>
</comment>
<dbReference type="SUPFAM" id="SSF63817">
    <property type="entry name" value="Sortase"/>
    <property type="match status" value="1"/>
</dbReference>
<dbReference type="Proteomes" id="UP000176578">
    <property type="component" value="Unassembled WGS sequence"/>
</dbReference>
<keyword evidence="3" id="KW-0812">Transmembrane</keyword>
<evidence type="ECO:0000313" key="5">
    <source>
        <dbReference type="Proteomes" id="UP000176578"/>
    </source>
</evidence>
<gene>
    <name evidence="4" type="ORF">A3J19_05105</name>
</gene>
<proteinExistence type="predicted"/>
<sequence>MSKRFKLILTVRFLGYVVFFLGLTSLIFMIWPVATAEFGYRKDRILGIKRTVPEMIISPEQPAPPTEQGEPAPSSAQIQSESGGPARNALSNAMAGGPVNFSSVDISENSIIPVSTEYGIVIEKINANARIIPNVSPGNEREYLNALRQGVAEAAGSTLPGQPGNLYLFSHSTDAPWNIVRFNAVFYLLKELESGDRVIIFYKNRRYDYVVFDKVIAQPSDVSYLTNRYDMPVLTLQTCDPPGTLLNRLVVRAKLVSS</sequence>
<feature type="transmembrane region" description="Helical" evidence="3">
    <location>
        <begin position="12"/>
        <end position="34"/>
    </location>
</feature>
<dbReference type="GO" id="GO:0016787">
    <property type="term" value="F:hydrolase activity"/>
    <property type="evidence" value="ECO:0007669"/>
    <property type="project" value="UniProtKB-KW"/>
</dbReference>
<keyword evidence="1" id="KW-0378">Hydrolase</keyword>
<evidence type="ECO:0000256" key="3">
    <source>
        <dbReference type="SAM" id="Phobius"/>
    </source>
</evidence>
<dbReference type="AlphaFoldDB" id="A0A1F5NIK8"/>
<evidence type="ECO:0000256" key="2">
    <source>
        <dbReference type="SAM" id="MobiDB-lite"/>
    </source>
</evidence>
<name>A0A1F5NIK8_9BACT</name>
<dbReference type="Gene3D" id="2.40.260.10">
    <property type="entry name" value="Sortase"/>
    <property type="match status" value="1"/>
</dbReference>
<keyword evidence="3" id="KW-0472">Membrane</keyword>
<dbReference type="InterPro" id="IPR005754">
    <property type="entry name" value="Sortase"/>
</dbReference>
<accession>A0A1F5NIK8</accession>
<evidence type="ECO:0000313" key="4">
    <source>
        <dbReference type="EMBL" id="OGE77342.1"/>
    </source>
</evidence>
<feature type="region of interest" description="Disordered" evidence="2">
    <location>
        <begin position="58"/>
        <end position="89"/>
    </location>
</feature>
<keyword evidence="3" id="KW-1133">Transmembrane helix</keyword>
<evidence type="ECO:0000256" key="1">
    <source>
        <dbReference type="ARBA" id="ARBA00022801"/>
    </source>
</evidence>